<dbReference type="AlphaFoldDB" id="A0A2T0MAM0"/>
<dbReference type="Proteomes" id="UP000237640">
    <property type="component" value="Unassembled WGS sequence"/>
</dbReference>
<dbReference type="EMBL" id="PVYX01000002">
    <property type="protein sequence ID" value="PRX54535.1"/>
    <property type="molecule type" value="Genomic_DNA"/>
</dbReference>
<keyword evidence="2" id="KW-1185">Reference proteome</keyword>
<evidence type="ECO:0000313" key="2">
    <source>
        <dbReference type="Proteomes" id="UP000237640"/>
    </source>
</evidence>
<dbReference type="RefSeq" id="WP_106145798.1">
    <property type="nucleotide sequence ID" value="NZ_PVYX01000002.1"/>
</dbReference>
<dbReference type="OrthoDB" id="1489643at2"/>
<organism evidence="1 2">
    <name type="scientific">Flagellimonas meridianipacifica</name>
    <dbReference type="NCBI Taxonomy" id="1080225"/>
    <lineage>
        <taxon>Bacteria</taxon>
        <taxon>Pseudomonadati</taxon>
        <taxon>Bacteroidota</taxon>
        <taxon>Flavobacteriia</taxon>
        <taxon>Flavobacteriales</taxon>
        <taxon>Flavobacteriaceae</taxon>
        <taxon>Flagellimonas</taxon>
    </lineage>
</organism>
<comment type="caution">
    <text evidence="1">The sequence shown here is derived from an EMBL/GenBank/DDBJ whole genome shotgun (WGS) entry which is preliminary data.</text>
</comment>
<name>A0A2T0MAM0_9FLAO</name>
<gene>
    <name evidence="1" type="ORF">CLV81_2936</name>
</gene>
<evidence type="ECO:0000313" key="1">
    <source>
        <dbReference type="EMBL" id="PRX54535.1"/>
    </source>
</evidence>
<sequence>MRKTLLYSTILILLSCGGVKKTQEAVNSGNYVTAMNKAIKNLTENKTRKGHQAYVTLLEDAFAKNAQRELEQISFMEKDGNPANLETIYRKYNALKDIQARIQPLLPLSIYEEGREARFDFVNYDNAILDTKDELSEYLYANASDLLKNARYKQDFRSVFNDLKYLSEINPGYKQTVQKMDEAYQKGLDYVKVQIDNETQQIIPERLEDELLDFNTYGIDNFWTKFHSKPQNGMNYDFALNLGFREINISPERVNETQIVREKQIKDGYEYLLDENGNAIKDSLGNRIKVDRLRTVTCNFYQFTQFKSAQIGAKVSITDLTSGQEINSYPLASEFIFEHIYANYKGDRRALDNDLVALLDLAAVPFPTNEQMVYDAGEDLKARLKGIIRRHQFD</sequence>
<proteinExistence type="predicted"/>
<dbReference type="PROSITE" id="PS51257">
    <property type="entry name" value="PROKAR_LIPOPROTEIN"/>
    <property type="match status" value="1"/>
</dbReference>
<reference evidence="1 2" key="1">
    <citation type="submission" date="2018-03" db="EMBL/GenBank/DDBJ databases">
        <title>Genomic Encyclopedia of Archaeal and Bacterial Type Strains, Phase II (KMG-II): from individual species to whole genera.</title>
        <authorList>
            <person name="Goeker M."/>
        </authorList>
    </citation>
    <scope>NUCLEOTIDE SEQUENCE [LARGE SCALE GENOMIC DNA]</scope>
    <source>
        <strain evidence="1 2">DSM 25027</strain>
    </source>
</reference>
<accession>A0A2T0MAM0</accession>
<protein>
    <submittedName>
        <fullName evidence="1">Uncharacterized protein</fullName>
    </submittedName>
</protein>